<dbReference type="SUPFAM" id="SSF50978">
    <property type="entry name" value="WD40 repeat-like"/>
    <property type="match status" value="1"/>
</dbReference>
<keyword evidence="8" id="KW-0804">Transcription</keyword>
<evidence type="ECO:0000256" key="5">
    <source>
        <dbReference type="ARBA" id="ARBA00022853"/>
    </source>
</evidence>
<feature type="repeat" description="WD" evidence="7">
    <location>
        <begin position="22"/>
        <end position="54"/>
    </location>
</feature>
<dbReference type="GO" id="GO:0006338">
    <property type="term" value="P:chromatin remodeling"/>
    <property type="evidence" value="ECO:0000318"/>
    <property type="project" value="GO_Central"/>
</dbReference>
<dbReference type="GO" id="GO:0005634">
    <property type="term" value="C:nucleus"/>
    <property type="evidence" value="ECO:0007669"/>
    <property type="project" value="UniProtKB-SubCell"/>
</dbReference>
<evidence type="ECO:0000256" key="3">
    <source>
        <dbReference type="ARBA" id="ARBA00022574"/>
    </source>
</evidence>
<keyword evidence="12" id="KW-1185">Reference proteome</keyword>
<dbReference type="STRING" id="81824.A9V160"/>
<dbReference type="PANTHER" id="PTHR13831:SF0">
    <property type="entry name" value="PROTEIN HIRA"/>
    <property type="match status" value="1"/>
</dbReference>
<proteinExistence type="inferred from homology"/>
<dbReference type="KEGG" id="mbr:MONBRDRAFT_26029"/>
<dbReference type="GeneID" id="5891692"/>
<gene>
    <name evidence="11" type="ORF">MONBRDRAFT_26029</name>
</gene>
<feature type="region of interest" description="Disordered" evidence="9">
    <location>
        <begin position="304"/>
        <end position="359"/>
    </location>
</feature>
<feature type="repeat" description="WD" evidence="7">
    <location>
        <begin position="87"/>
        <end position="121"/>
    </location>
</feature>
<dbReference type="AlphaFoldDB" id="A9V160"/>
<protein>
    <recommendedName>
        <fullName evidence="8">Protein HIRA</fullName>
    </recommendedName>
</protein>
<evidence type="ECO:0000256" key="7">
    <source>
        <dbReference type="PROSITE-ProRule" id="PRU00221"/>
    </source>
</evidence>
<evidence type="ECO:0000256" key="4">
    <source>
        <dbReference type="ARBA" id="ARBA00022737"/>
    </source>
</evidence>
<dbReference type="Pfam" id="PF24105">
    <property type="entry name" value="Beta-prop_CAF1B_HIR1"/>
    <property type="match status" value="1"/>
</dbReference>
<evidence type="ECO:0000256" key="8">
    <source>
        <dbReference type="RuleBase" id="RU364014"/>
    </source>
</evidence>
<keyword evidence="4 8" id="KW-0677">Repeat</keyword>
<dbReference type="OMA" id="THATRSC"/>
<comment type="subcellular location">
    <subcellularLocation>
        <location evidence="1 8">Nucleus</location>
    </subcellularLocation>
</comment>
<evidence type="ECO:0000256" key="6">
    <source>
        <dbReference type="ARBA" id="ARBA00023242"/>
    </source>
</evidence>
<keyword evidence="8" id="KW-0678">Repressor</keyword>
<sequence>MRALRLLATSGLDEHSGILASLSEHSASVNCVRWHPYRLLLASCSDDGLILLWQPMTGAFASNFGEEQSTEGWRPQTVLRGHGEIDIVSLAWSPDGDRLISCAIDHRILVWQTSTARKICELEGHDAPVRGISWDPLGAFVASQGEDQKVCIWDTTTWKQEAVVTEHFSQQGASGMFYRLDWTADGLGLIAVHGQNNHFPVAVSIDRKRSGYEQPLAAIRNLFSNSVTDIAWSPLGAGECVCVSVDGSVALISLSPGEIGIPFSNALQHKRLQELYGPGVFERPVMAANSAAFALARSVDAVAASHGPEADSPSRSSEPGRLEQHDGSPAAKRRLEPVSMGSSAAAMTYTHQRERRTSDNRRRIQPMVGIVSSTSTPLATSVVGNTSSDPAANSVITTTAQPVAHVAGPLVDLSAAALSDSFTCHVAADQTATTPKLRLEINNTWVKYTEHKKSHVMGLVQCFGPEENTAPLPSSSHGMAGDEAASSTQPTSATRSASQLDVTQAAPPTPIWEAVVGEKVACCATSTTVLALASQDGHLHFFSLQAGLRLSPPFRVAPFVALMRFVEDVLIVVTSSARVYAWRVDSKGALSKLYANVDLQPVLPGRSNSSTLAGVDLLDNTTLIVYLQMKGLAARHPFPSVLAPPRALSAAVQNTDSALLRLQSRVNVVAASATQMREAAALDESALRLVKVSQAEANVVTARVIGDVAAFEHAVLQFARICAEVGAVDPLRALCRGLLQRPPASPLEQACYSCTGCDTLLVLRRVLMLLASRSDQDALVEDMKELLDEAQASLEKGAARATT</sequence>
<evidence type="ECO:0000256" key="2">
    <source>
        <dbReference type="ARBA" id="ARBA00007306"/>
    </source>
</evidence>
<evidence type="ECO:0000256" key="9">
    <source>
        <dbReference type="SAM" id="MobiDB-lite"/>
    </source>
</evidence>
<dbReference type="Proteomes" id="UP000001357">
    <property type="component" value="Unassembled WGS sequence"/>
</dbReference>
<dbReference type="PANTHER" id="PTHR13831">
    <property type="entry name" value="MEMBER OF THE HIR1 FAMILY OF WD-REPEAT PROTEINS"/>
    <property type="match status" value="1"/>
</dbReference>
<evidence type="ECO:0000256" key="1">
    <source>
        <dbReference type="ARBA" id="ARBA00004123"/>
    </source>
</evidence>
<keyword evidence="6 8" id="KW-0539">Nucleus</keyword>
<evidence type="ECO:0000313" key="12">
    <source>
        <dbReference type="Proteomes" id="UP000001357"/>
    </source>
</evidence>
<dbReference type="InterPro" id="IPR055410">
    <property type="entry name" value="Beta-prop_CAF1B_HIR1"/>
</dbReference>
<dbReference type="InterPro" id="IPR036322">
    <property type="entry name" value="WD40_repeat_dom_sf"/>
</dbReference>
<feature type="region of interest" description="Disordered" evidence="9">
    <location>
        <begin position="467"/>
        <end position="500"/>
    </location>
</feature>
<reference evidence="11 12" key="1">
    <citation type="journal article" date="2008" name="Nature">
        <title>The genome of the choanoflagellate Monosiga brevicollis and the origin of metazoans.</title>
        <authorList>
            <consortium name="JGI Sequencing"/>
            <person name="King N."/>
            <person name="Westbrook M.J."/>
            <person name="Young S.L."/>
            <person name="Kuo A."/>
            <person name="Abedin M."/>
            <person name="Chapman J."/>
            <person name="Fairclough S."/>
            <person name="Hellsten U."/>
            <person name="Isogai Y."/>
            <person name="Letunic I."/>
            <person name="Marr M."/>
            <person name="Pincus D."/>
            <person name="Putnam N."/>
            <person name="Rokas A."/>
            <person name="Wright K.J."/>
            <person name="Zuzow R."/>
            <person name="Dirks W."/>
            <person name="Good M."/>
            <person name="Goodstein D."/>
            <person name="Lemons D."/>
            <person name="Li W."/>
            <person name="Lyons J.B."/>
            <person name="Morris A."/>
            <person name="Nichols S."/>
            <person name="Richter D.J."/>
            <person name="Salamov A."/>
            <person name="Bork P."/>
            <person name="Lim W.A."/>
            <person name="Manning G."/>
            <person name="Miller W.T."/>
            <person name="McGinnis W."/>
            <person name="Shapiro H."/>
            <person name="Tjian R."/>
            <person name="Grigoriev I.V."/>
            <person name="Rokhsar D."/>
        </authorList>
    </citation>
    <scope>NUCLEOTIDE SEQUENCE [LARGE SCALE GENOMIC DNA]</scope>
    <source>
        <strain evidence="12">MX1 / ATCC 50154</strain>
    </source>
</reference>
<keyword evidence="5 8" id="KW-0156">Chromatin regulator</keyword>
<dbReference type="SMART" id="SM00320">
    <property type="entry name" value="WD40"/>
    <property type="match status" value="5"/>
</dbReference>
<dbReference type="InParanoid" id="A9V160"/>
<dbReference type="GO" id="GO:0006351">
    <property type="term" value="P:DNA-templated transcription"/>
    <property type="evidence" value="ECO:0007669"/>
    <property type="project" value="InterPro"/>
</dbReference>
<evidence type="ECO:0000313" key="11">
    <source>
        <dbReference type="EMBL" id="EDQ88875.1"/>
    </source>
</evidence>
<dbReference type="InterPro" id="IPR031120">
    <property type="entry name" value="HIR1-like"/>
</dbReference>
<feature type="compositionally biased region" description="Polar residues" evidence="9">
    <location>
        <begin position="485"/>
        <end position="500"/>
    </location>
</feature>
<dbReference type="RefSeq" id="XP_001746488.1">
    <property type="nucleotide sequence ID" value="XM_001746436.1"/>
</dbReference>
<comment type="similarity">
    <text evidence="2 8">Belongs to the WD repeat HIR1 family.</text>
</comment>
<dbReference type="GO" id="GO:0000785">
    <property type="term" value="C:chromatin"/>
    <property type="evidence" value="ECO:0000318"/>
    <property type="project" value="GO_Central"/>
</dbReference>
<dbReference type="EMBL" id="CH991553">
    <property type="protein sequence ID" value="EDQ88875.1"/>
    <property type="molecule type" value="Genomic_DNA"/>
</dbReference>
<dbReference type="InterPro" id="IPR001680">
    <property type="entry name" value="WD40_rpt"/>
</dbReference>
<comment type="function">
    <text evidence="8">Required for replication-independent chromatin assembly and for the periodic repression of histone gene transcription during the cell cycle.</text>
</comment>
<evidence type="ECO:0000259" key="10">
    <source>
        <dbReference type="Pfam" id="PF24105"/>
    </source>
</evidence>
<name>A9V160_MONBE</name>
<dbReference type="eggNOG" id="KOG0973">
    <property type="taxonomic scope" value="Eukaryota"/>
</dbReference>
<dbReference type="Gene3D" id="2.130.10.10">
    <property type="entry name" value="YVTN repeat-like/Quinoprotein amine dehydrogenase"/>
    <property type="match status" value="1"/>
</dbReference>
<feature type="domain" description="CAF1B/HIR1 beta-propeller" evidence="10">
    <location>
        <begin position="17"/>
        <end position="163"/>
    </location>
</feature>
<dbReference type="PROSITE" id="PS50082">
    <property type="entry name" value="WD_REPEATS_2"/>
    <property type="match status" value="3"/>
</dbReference>
<dbReference type="PROSITE" id="PS50294">
    <property type="entry name" value="WD_REPEATS_REGION"/>
    <property type="match status" value="2"/>
</dbReference>
<dbReference type="GO" id="GO:0000417">
    <property type="term" value="C:HIR complex"/>
    <property type="evidence" value="ECO:0000318"/>
    <property type="project" value="GO_Central"/>
</dbReference>
<feature type="repeat" description="WD" evidence="7">
    <location>
        <begin position="122"/>
        <end position="163"/>
    </location>
</feature>
<keyword evidence="8" id="KW-0805">Transcription regulation</keyword>
<dbReference type="InterPro" id="IPR015943">
    <property type="entry name" value="WD40/YVTN_repeat-like_dom_sf"/>
</dbReference>
<accession>A9V160</accession>
<keyword evidence="3 7" id="KW-0853">WD repeat</keyword>
<organism evidence="11 12">
    <name type="scientific">Monosiga brevicollis</name>
    <name type="common">Choanoflagellate</name>
    <dbReference type="NCBI Taxonomy" id="81824"/>
    <lineage>
        <taxon>Eukaryota</taxon>
        <taxon>Choanoflagellata</taxon>
        <taxon>Craspedida</taxon>
        <taxon>Salpingoecidae</taxon>
        <taxon>Monosiga</taxon>
    </lineage>
</organism>